<keyword evidence="3" id="KW-1185">Reference proteome</keyword>
<feature type="compositionally biased region" description="Polar residues" evidence="1">
    <location>
        <begin position="121"/>
        <end position="132"/>
    </location>
</feature>
<feature type="compositionally biased region" description="Polar residues" evidence="1">
    <location>
        <begin position="9"/>
        <end position="34"/>
    </location>
</feature>
<evidence type="ECO:0000313" key="2">
    <source>
        <dbReference type="EMBL" id="ESK88116.1"/>
    </source>
</evidence>
<protein>
    <submittedName>
        <fullName evidence="2">Uncharacterized protein</fullName>
    </submittedName>
</protein>
<proteinExistence type="predicted"/>
<comment type="caution">
    <text evidence="2">The sequence shown here is derived from an EMBL/GenBank/DDBJ whole genome shotgun (WGS) entry which is preliminary data.</text>
</comment>
<feature type="region of interest" description="Disordered" evidence="1">
    <location>
        <begin position="1"/>
        <end position="172"/>
    </location>
</feature>
<organism evidence="2 3">
    <name type="scientific">Moniliophthora roreri (strain MCA 2997)</name>
    <name type="common">Cocoa frosty pod rot fungus</name>
    <name type="synonym">Crinipellis roreri</name>
    <dbReference type="NCBI Taxonomy" id="1381753"/>
    <lineage>
        <taxon>Eukaryota</taxon>
        <taxon>Fungi</taxon>
        <taxon>Dikarya</taxon>
        <taxon>Basidiomycota</taxon>
        <taxon>Agaricomycotina</taxon>
        <taxon>Agaricomycetes</taxon>
        <taxon>Agaricomycetidae</taxon>
        <taxon>Agaricales</taxon>
        <taxon>Marasmiineae</taxon>
        <taxon>Marasmiaceae</taxon>
        <taxon>Moniliophthora</taxon>
    </lineage>
</organism>
<name>V2X5R1_MONRO</name>
<evidence type="ECO:0000256" key="1">
    <source>
        <dbReference type="SAM" id="MobiDB-lite"/>
    </source>
</evidence>
<dbReference type="Proteomes" id="UP000017559">
    <property type="component" value="Unassembled WGS sequence"/>
</dbReference>
<dbReference type="HOGENOM" id="CLU_645709_0_0_1"/>
<feature type="compositionally biased region" description="Basic and acidic residues" evidence="1">
    <location>
        <begin position="68"/>
        <end position="78"/>
    </location>
</feature>
<dbReference type="AlphaFoldDB" id="V2X5R1"/>
<evidence type="ECO:0000313" key="3">
    <source>
        <dbReference type="Proteomes" id="UP000017559"/>
    </source>
</evidence>
<gene>
    <name evidence="2" type="ORF">Moror_5601</name>
</gene>
<dbReference type="OrthoDB" id="3059771at2759"/>
<sequence>MLKHKSSAIHISQLSKSELNSPSSNTTFLTTTNHAQEEPLFTQPRKRERTESCVTIKGSSHSRSQSQSKKENGKENGNKLKKRGRDADGEADKKRRKTSLEDQVLEDKASGEKSVVPFPSEPQSQPKKSATAASAPVLMPTRAAPSVPVLTISQPRTPSHTHTHSKSNSQSRIPVRTHYNFHTPFQPFPSSYIYNPPTTTPGPWKDQWGNIHPTASELDLTIEFYKKSPFFDVWDLDAGTGSEEVWIGIPARAHLTPPPKWKGTLAPEPDVRFVGIECQSFEYSGSGLGVFDPEYVVRYTGHSCPSSSSTPDLQGKGVLVTKKWSKKPPAQGKGRIITSLPGRQYLTSDSLVGIDSEDEDTVRGGWYFRFVVPVPMSLIRAGNARAFTVEVRLALGEEGEELLVAEKEMVVSHLKTEEEMKGRVL</sequence>
<dbReference type="EMBL" id="AWSO01000698">
    <property type="protein sequence ID" value="ESK88116.1"/>
    <property type="molecule type" value="Genomic_DNA"/>
</dbReference>
<accession>V2X5R1</accession>
<dbReference type="KEGG" id="mrr:Moror_5601"/>
<reference evidence="2 3" key="1">
    <citation type="journal article" date="2014" name="BMC Genomics">
        <title>Genome and secretome analysis of the hemibiotrophic fungal pathogen, Moniliophthora roreri, which causes frosty pod rot disease of cacao: mechanisms of the biotrophic and necrotrophic phases.</title>
        <authorList>
            <person name="Meinhardt L.W."/>
            <person name="Costa G.G.L."/>
            <person name="Thomazella D.P.T."/>
            <person name="Teixeira P.J.P.L."/>
            <person name="Carazzolle M.F."/>
            <person name="Schuster S.C."/>
            <person name="Carlson J.E."/>
            <person name="Guiltinan M.J."/>
            <person name="Mieczkowski P."/>
            <person name="Farmer A."/>
            <person name="Ramaraj T."/>
            <person name="Crozier J."/>
            <person name="Davis R.E."/>
            <person name="Shao J."/>
            <person name="Melnick R.L."/>
            <person name="Pereira G.A.G."/>
            <person name="Bailey B.A."/>
        </authorList>
    </citation>
    <scope>NUCLEOTIDE SEQUENCE [LARGE SCALE GENOMIC DNA]</scope>
    <source>
        <strain evidence="2 3">MCA 2997</strain>
    </source>
</reference>